<protein>
    <recommendedName>
        <fullName evidence="3">RAP domain-containing protein</fullName>
    </recommendedName>
</protein>
<reference evidence="2" key="1">
    <citation type="journal article" date="2014" name="Nucleic Acids Res.">
        <title>The evolutionary dynamics of variant antigen genes in Babesia reveal a history of genomic innovation underlying host-parasite interaction.</title>
        <authorList>
            <person name="Jackson A.P."/>
            <person name="Otto T.D."/>
            <person name="Darby A."/>
            <person name="Ramaprasad A."/>
            <person name="Xia D."/>
            <person name="Echaide I.E."/>
            <person name="Farber M."/>
            <person name="Gahlot S."/>
            <person name="Gamble J."/>
            <person name="Gupta D."/>
            <person name="Gupta Y."/>
            <person name="Jackson L."/>
            <person name="Malandrin L."/>
            <person name="Malas T.B."/>
            <person name="Moussa E."/>
            <person name="Nair M."/>
            <person name="Reid A.J."/>
            <person name="Sanders M."/>
            <person name="Sharma J."/>
            <person name="Tracey A."/>
            <person name="Quail M.A."/>
            <person name="Weir W."/>
            <person name="Wastling J.M."/>
            <person name="Hall N."/>
            <person name="Willadsen P."/>
            <person name="Lingelbach K."/>
            <person name="Shiels B."/>
            <person name="Tait A."/>
            <person name="Berriman M."/>
            <person name="Allred D.R."/>
            <person name="Pain A."/>
        </authorList>
    </citation>
    <scope>NUCLEOTIDE SEQUENCE [LARGE SCALE GENOMIC DNA]</scope>
    <source>
        <strain evidence="2">Bond</strain>
    </source>
</reference>
<dbReference type="Proteomes" id="UP000033188">
    <property type="component" value="Chromosome 1"/>
</dbReference>
<evidence type="ECO:0000313" key="1">
    <source>
        <dbReference type="EMBL" id="CDR94711.1"/>
    </source>
</evidence>
<dbReference type="GeneID" id="24563252"/>
<keyword evidence="2" id="KW-1185">Reference proteome</keyword>
<evidence type="ECO:0008006" key="3">
    <source>
        <dbReference type="Google" id="ProtNLM"/>
    </source>
</evidence>
<sequence>MKVACKAPHGALVRIFRRFCYSDAIITGRFACLSTLATPQGSRTKQTFGIQGSHLNCFRRFSTVQSHSGVTSEADIEPGNDIFASATAEGHGTAKANRGAVSTAEILATCAELAEAIVFDRNKHSARIRNLVSSLGPKTFTDALQELDCLNILDTKKRDAPKLTVENLVGSLSMLSEVCYVSAAAGIKVPANLLLGYAATLQQALLQLLTNSAEDTSKAPTSLQFNSIALSCTGEERNTLLEGISDSLGLILLSAAESGIGPDVLPLCNELSSENTLAGFIAQATGSCINSVAFVRAMRALESTGKVDGGNPELTEILPSLRQTLTALSNKEMTMTLRDLFYCKLWITCVTGHNTDFEGELDHMGRSFVDNVATIDHIVEATGSISDADTAMYAQLRRDKREVDLDYLTLEPFVFPLIGFSDKALYEADVPESYFDADARANKREWLKWRSAIAELNEWKIVEVRL</sequence>
<gene>
    <name evidence="1" type="ORF">BBBOND_0110090</name>
</gene>
<dbReference type="KEGG" id="bbig:BBBOND_0110090"/>
<dbReference type="VEuPathDB" id="PiroplasmaDB:BBBOND_0110090"/>
<dbReference type="OMA" id="TRMNTEN"/>
<dbReference type="EMBL" id="LK391707">
    <property type="protein sequence ID" value="CDR94711.1"/>
    <property type="molecule type" value="Genomic_DNA"/>
</dbReference>
<accession>A0A061D1P0</accession>
<proteinExistence type="predicted"/>
<dbReference type="AlphaFoldDB" id="A0A061D1P0"/>
<dbReference type="RefSeq" id="XP_012766897.1">
    <property type="nucleotide sequence ID" value="XM_012911443.1"/>
</dbReference>
<evidence type="ECO:0000313" key="2">
    <source>
        <dbReference type="Proteomes" id="UP000033188"/>
    </source>
</evidence>
<name>A0A061D1P0_BABBI</name>
<dbReference type="OrthoDB" id="366383at2759"/>
<organism evidence="1 2">
    <name type="scientific">Babesia bigemina</name>
    <dbReference type="NCBI Taxonomy" id="5866"/>
    <lineage>
        <taxon>Eukaryota</taxon>
        <taxon>Sar</taxon>
        <taxon>Alveolata</taxon>
        <taxon>Apicomplexa</taxon>
        <taxon>Aconoidasida</taxon>
        <taxon>Piroplasmida</taxon>
        <taxon>Babesiidae</taxon>
        <taxon>Babesia</taxon>
    </lineage>
</organism>